<reference evidence="5 6" key="2">
    <citation type="submission" date="2018-11" db="EMBL/GenBank/DDBJ databases">
        <authorList>
            <consortium name="Pathogen Informatics"/>
        </authorList>
    </citation>
    <scope>NUCLEOTIDE SEQUENCE [LARGE SCALE GENOMIC DNA]</scope>
</reference>
<evidence type="ECO:0000256" key="2">
    <source>
        <dbReference type="ARBA" id="ARBA00022884"/>
    </source>
</evidence>
<reference evidence="7" key="1">
    <citation type="submission" date="2017-02" db="UniProtKB">
        <authorList>
            <consortium name="WormBaseParasite"/>
        </authorList>
    </citation>
    <scope>IDENTIFICATION</scope>
</reference>
<dbReference type="InterPro" id="IPR055256">
    <property type="entry name" value="KH_1_KHDC4/BBP-like"/>
</dbReference>
<dbReference type="Pfam" id="PF16544">
    <property type="entry name" value="STAR_dimer"/>
    <property type="match status" value="1"/>
</dbReference>
<dbReference type="OrthoDB" id="6777263at2759"/>
<dbReference type="InterPro" id="IPR045071">
    <property type="entry name" value="BBP-like"/>
</dbReference>
<keyword evidence="2" id="KW-0694">RNA-binding</keyword>
<keyword evidence="1" id="KW-0217">Developmental protein</keyword>
<dbReference type="GO" id="GO:0048024">
    <property type="term" value="P:regulation of mRNA splicing, via spliceosome"/>
    <property type="evidence" value="ECO:0007669"/>
    <property type="project" value="TreeGrafter"/>
</dbReference>
<dbReference type="SUPFAM" id="SSF54791">
    <property type="entry name" value="Eukaryotic type KH-domain (KH-domain type I)"/>
    <property type="match status" value="1"/>
</dbReference>
<feature type="transmembrane region" description="Helical" evidence="3">
    <location>
        <begin position="219"/>
        <end position="238"/>
    </location>
</feature>
<proteinExistence type="predicted"/>
<dbReference type="GO" id="GO:0005634">
    <property type="term" value="C:nucleus"/>
    <property type="evidence" value="ECO:0007669"/>
    <property type="project" value="TreeGrafter"/>
</dbReference>
<name>A0A0M3J544_ANISI</name>
<accession>A0A0M3J544</accession>
<dbReference type="Gene3D" id="1.20.5.4010">
    <property type="match status" value="1"/>
</dbReference>
<protein>
    <submittedName>
        <fullName evidence="7">Female germline-specific tumor suppressor gld-1 (inferred by orthology to a C. elegans protein)</fullName>
    </submittedName>
</protein>
<feature type="domain" description="K Homology" evidence="4">
    <location>
        <begin position="84"/>
        <end position="180"/>
    </location>
</feature>
<dbReference type="PANTHER" id="PTHR11208:SF125">
    <property type="entry name" value="KH DOMAIN-CONTAINING RNA-BINDING PROTEIN QKI"/>
    <property type="match status" value="1"/>
</dbReference>
<dbReference type="SMART" id="SM00322">
    <property type="entry name" value="KH"/>
    <property type="match status" value="1"/>
</dbReference>
<keyword evidence="3" id="KW-1133">Transmembrane helix</keyword>
<keyword evidence="6" id="KW-1185">Reference proteome</keyword>
<dbReference type="EMBL" id="UYRR01003430">
    <property type="protein sequence ID" value="VDK20088.1"/>
    <property type="molecule type" value="Genomic_DNA"/>
</dbReference>
<dbReference type="PANTHER" id="PTHR11208">
    <property type="entry name" value="RNA-BINDING PROTEIN RELATED"/>
    <property type="match status" value="1"/>
</dbReference>
<dbReference type="WBParaSite" id="ASIM_0000267101-mRNA-1">
    <property type="protein sequence ID" value="ASIM_0000267101-mRNA-1"/>
    <property type="gene ID" value="ASIM_0000267101"/>
</dbReference>
<evidence type="ECO:0000256" key="1">
    <source>
        <dbReference type="ARBA" id="ARBA00022473"/>
    </source>
</evidence>
<keyword evidence="3" id="KW-0472">Membrane</keyword>
<gene>
    <name evidence="5" type="ORF">ASIM_LOCUS2528</name>
</gene>
<keyword evidence="3" id="KW-0812">Transmembrane</keyword>
<dbReference type="AlphaFoldDB" id="A0A0M3J544"/>
<dbReference type="GO" id="GO:0003729">
    <property type="term" value="F:mRNA binding"/>
    <property type="evidence" value="ECO:0007669"/>
    <property type="project" value="TreeGrafter"/>
</dbReference>
<dbReference type="Gene3D" id="3.30.1370.10">
    <property type="entry name" value="K Homology domain, type 1"/>
    <property type="match status" value="1"/>
</dbReference>
<dbReference type="Proteomes" id="UP000267096">
    <property type="component" value="Unassembled WGS sequence"/>
</dbReference>
<dbReference type="InterPro" id="IPR004087">
    <property type="entry name" value="KH_dom"/>
</dbReference>
<dbReference type="InterPro" id="IPR036612">
    <property type="entry name" value="KH_dom_type_1_sf"/>
</dbReference>
<dbReference type="Pfam" id="PF22675">
    <property type="entry name" value="KH-I_KHDC4-BBP"/>
    <property type="match status" value="1"/>
</dbReference>
<sequence>MRCRNIQVSVLGSPSAEDTASAECTIEYLAGLVREKRQLEVFPHLFPNIERLIDDEIARVRMTLFQWNFPIQKENLPAPEGVPITAQEKVYIPSKEHPDYNFVGRILGPRGITAKQLEQETGCRIMVRGRGSMRDSHKEEQNRGKPNWEHLNEDLHVVVQCEDTPNRVYLKLKTGVEQIKKLLIPSPQDTDDLKRKQLMELAIINGTYKPASKCASRRFHLFSKIMALYFVIHFLNYFNDFSA</sequence>
<evidence type="ECO:0000256" key="3">
    <source>
        <dbReference type="SAM" id="Phobius"/>
    </source>
</evidence>
<dbReference type="FunFam" id="3.30.1370.10:FF:000028">
    <property type="entry name" value="protein quaking isoform X2"/>
    <property type="match status" value="1"/>
</dbReference>
<evidence type="ECO:0000259" key="4">
    <source>
        <dbReference type="SMART" id="SM00322"/>
    </source>
</evidence>
<organism evidence="7">
    <name type="scientific">Anisakis simplex</name>
    <name type="common">Herring worm</name>
    <dbReference type="NCBI Taxonomy" id="6269"/>
    <lineage>
        <taxon>Eukaryota</taxon>
        <taxon>Metazoa</taxon>
        <taxon>Ecdysozoa</taxon>
        <taxon>Nematoda</taxon>
        <taxon>Chromadorea</taxon>
        <taxon>Rhabditida</taxon>
        <taxon>Spirurina</taxon>
        <taxon>Ascaridomorpha</taxon>
        <taxon>Ascaridoidea</taxon>
        <taxon>Anisakidae</taxon>
        <taxon>Anisakis</taxon>
        <taxon>Anisakis simplex complex</taxon>
    </lineage>
</organism>
<evidence type="ECO:0000313" key="6">
    <source>
        <dbReference type="Proteomes" id="UP000267096"/>
    </source>
</evidence>
<dbReference type="InterPro" id="IPR032377">
    <property type="entry name" value="STAR_dimer"/>
</dbReference>
<evidence type="ECO:0000313" key="5">
    <source>
        <dbReference type="EMBL" id="VDK20088.1"/>
    </source>
</evidence>
<evidence type="ECO:0000313" key="7">
    <source>
        <dbReference type="WBParaSite" id="ASIM_0000267101-mRNA-1"/>
    </source>
</evidence>